<comment type="caution">
    <text evidence="2">The sequence shown here is derived from an EMBL/GenBank/DDBJ whole genome shotgun (WGS) entry which is preliminary data.</text>
</comment>
<dbReference type="InterPro" id="IPR025202">
    <property type="entry name" value="PLD-like_dom"/>
</dbReference>
<sequence length="419" mass="48661">MKLLKTSKEIGEVISDCLDKYNNVSFAVAWIKDNNIYQELLEHKDKIQFSTVGIDFAGTDINVLNDFKYSDNVKIYKGKYTFHPKIYVFYNITRYTAIIGSANLTNGGMFNNDECAVLLTKEDGVLLKDILKILEEYFDKAKIITSDIINEYSKEYQVIQDNSNSIVKRLEPIKHKINEAPYINLKWEEVSKSIRNFEDIKDHVKMLENIQEIFRNISTKRIKFESKELVEERNKIIGNFVRDNENNNIYRVFGGLFNAGKAKGIFVNKNGEYTETLKKIGEALETIDILTKDTFKKIIHKSIVRNFLNSILNIKGCNLTTATRLLTVKRPDLFICINNGSNNKDSNKFKGNSKIINDIFKISFNSSNKDTLIKNYIDLLGKIYNTDYFKYPLIQNDDISNYRVAFLDRYFQALKNKKR</sequence>
<dbReference type="PROSITE" id="PS50035">
    <property type="entry name" value="PLD"/>
    <property type="match status" value="1"/>
</dbReference>
<dbReference type="GO" id="GO:0006793">
    <property type="term" value="P:phosphorus metabolic process"/>
    <property type="evidence" value="ECO:0007669"/>
    <property type="project" value="UniProtKB-ARBA"/>
</dbReference>
<protein>
    <submittedName>
        <fullName evidence="2">Phospholipase D family protein</fullName>
    </submittedName>
</protein>
<evidence type="ECO:0000259" key="1">
    <source>
        <dbReference type="PROSITE" id="PS50035"/>
    </source>
</evidence>
<dbReference type="SUPFAM" id="SSF56024">
    <property type="entry name" value="Phospholipase D/nuclease"/>
    <property type="match status" value="1"/>
</dbReference>
<dbReference type="InterPro" id="IPR001736">
    <property type="entry name" value="PLipase_D/transphosphatidylase"/>
</dbReference>
<gene>
    <name evidence="2" type="ORF">H9804_06430</name>
</gene>
<evidence type="ECO:0000313" key="2">
    <source>
        <dbReference type="EMBL" id="HIZ89562.1"/>
    </source>
</evidence>
<dbReference type="Proteomes" id="UP000824176">
    <property type="component" value="Unassembled WGS sequence"/>
</dbReference>
<dbReference type="Gene3D" id="3.30.870.10">
    <property type="entry name" value="Endonuclease Chain A"/>
    <property type="match status" value="1"/>
</dbReference>
<dbReference type="Pfam" id="PF13091">
    <property type="entry name" value="PLDc_2"/>
    <property type="match status" value="1"/>
</dbReference>
<reference evidence="2" key="1">
    <citation type="journal article" date="2021" name="PeerJ">
        <title>Extensive microbial diversity within the chicken gut microbiome revealed by metagenomics and culture.</title>
        <authorList>
            <person name="Gilroy R."/>
            <person name="Ravi A."/>
            <person name="Getino M."/>
            <person name="Pursley I."/>
            <person name="Horton D.L."/>
            <person name="Alikhan N.F."/>
            <person name="Baker D."/>
            <person name="Gharbi K."/>
            <person name="Hall N."/>
            <person name="Watson M."/>
            <person name="Adriaenssens E.M."/>
            <person name="Foster-Nyarko E."/>
            <person name="Jarju S."/>
            <person name="Secka A."/>
            <person name="Antonio M."/>
            <person name="Oren A."/>
            <person name="Chaudhuri R.R."/>
            <person name="La Ragione R."/>
            <person name="Hildebrand F."/>
            <person name="Pallen M.J."/>
        </authorList>
    </citation>
    <scope>NUCLEOTIDE SEQUENCE</scope>
    <source>
        <strain evidence="2">ChiW4-1371</strain>
    </source>
</reference>
<proteinExistence type="predicted"/>
<feature type="domain" description="PLD phosphodiesterase" evidence="1">
    <location>
        <begin position="78"/>
        <end position="108"/>
    </location>
</feature>
<name>A0A9D2GT82_9BACT</name>
<organism evidence="2 3">
    <name type="scientific">Candidatus Mucispirillum faecigallinarum</name>
    <dbReference type="NCBI Taxonomy" id="2838699"/>
    <lineage>
        <taxon>Bacteria</taxon>
        <taxon>Pseudomonadati</taxon>
        <taxon>Deferribacterota</taxon>
        <taxon>Deferribacteres</taxon>
        <taxon>Deferribacterales</taxon>
        <taxon>Mucispirillaceae</taxon>
        <taxon>Mucispirillum</taxon>
    </lineage>
</organism>
<dbReference type="AlphaFoldDB" id="A0A9D2GT82"/>
<accession>A0A9D2GT82</accession>
<reference evidence="2" key="2">
    <citation type="submission" date="2021-04" db="EMBL/GenBank/DDBJ databases">
        <authorList>
            <person name="Gilroy R."/>
        </authorList>
    </citation>
    <scope>NUCLEOTIDE SEQUENCE</scope>
    <source>
        <strain evidence="2">ChiW4-1371</strain>
    </source>
</reference>
<evidence type="ECO:0000313" key="3">
    <source>
        <dbReference type="Proteomes" id="UP000824176"/>
    </source>
</evidence>
<dbReference type="GO" id="GO:0003824">
    <property type="term" value="F:catalytic activity"/>
    <property type="evidence" value="ECO:0007669"/>
    <property type="project" value="InterPro"/>
</dbReference>
<dbReference type="EMBL" id="DXAQ01000098">
    <property type="protein sequence ID" value="HIZ89562.1"/>
    <property type="molecule type" value="Genomic_DNA"/>
</dbReference>
<dbReference type="CDD" id="cd09117">
    <property type="entry name" value="PLDc_Bfil_DEXD_like"/>
    <property type="match status" value="1"/>
</dbReference>